<dbReference type="PANTHER" id="PTHR43689">
    <property type="entry name" value="HYDROLASE"/>
    <property type="match status" value="1"/>
</dbReference>
<dbReference type="OrthoDB" id="9804723at2"/>
<dbReference type="EMBL" id="PVTT01000002">
    <property type="protein sequence ID" value="PRY93252.1"/>
    <property type="molecule type" value="Genomic_DNA"/>
</dbReference>
<dbReference type="AlphaFoldDB" id="A0A2T0X2R9"/>
<dbReference type="Proteomes" id="UP000238801">
    <property type="component" value="Unassembled WGS sequence"/>
</dbReference>
<name>A0A2T0X2R9_9RHOB</name>
<dbReference type="InterPro" id="IPR029058">
    <property type="entry name" value="AB_hydrolase_fold"/>
</dbReference>
<gene>
    <name evidence="3" type="ORF">BCF33_2119</name>
</gene>
<feature type="region of interest" description="Disordered" evidence="1">
    <location>
        <begin position="1"/>
        <end position="24"/>
    </location>
</feature>
<evidence type="ECO:0000259" key="2">
    <source>
        <dbReference type="Pfam" id="PF12697"/>
    </source>
</evidence>
<evidence type="ECO:0000256" key="1">
    <source>
        <dbReference type="SAM" id="MobiDB-lite"/>
    </source>
</evidence>
<reference evidence="3 4" key="1">
    <citation type="submission" date="2018-03" db="EMBL/GenBank/DDBJ databases">
        <title>Genomic Encyclopedia of Archaeal and Bacterial Type Strains, Phase II (KMG-II): from individual species to whole genera.</title>
        <authorList>
            <person name="Goeker M."/>
        </authorList>
    </citation>
    <scope>NUCLEOTIDE SEQUENCE [LARGE SCALE GENOMIC DNA]</scope>
    <source>
        <strain evidence="3 4">DSM 29318</strain>
    </source>
</reference>
<protein>
    <submittedName>
        <fullName evidence="3">Magnesium chelatase accessory protein</fullName>
    </submittedName>
</protein>
<dbReference type="NCBIfam" id="TIGR03056">
    <property type="entry name" value="bchO_mg_che_rel"/>
    <property type="match status" value="1"/>
</dbReference>
<proteinExistence type="predicted"/>
<dbReference type="PANTHER" id="PTHR43689:SF8">
    <property type="entry name" value="ALPHA_BETA-HYDROLASES SUPERFAMILY PROTEIN"/>
    <property type="match status" value="1"/>
</dbReference>
<keyword evidence="4" id="KW-1185">Reference proteome</keyword>
<evidence type="ECO:0000313" key="3">
    <source>
        <dbReference type="EMBL" id="PRY93252.1"/>
    </source>
</evidence>
<dbReference type="InterPro" id="IPR000073">
    <property type="entry name" value="AB_hydrolase_1"/>
</dbReference>
<dbReference type="InterPro" id="IPR017497">
    <property type="entry name" value="BchO"/>
</dbReference>
<dbReference type="Pfam" id="PF12697">
    <property type="entry name" value="Abhydrolase_6"/>
    <property type="match status" value="1"/>
</dbReference>
<accession>A0A2T0X2R9</accession>
<feature type="domain" description="AB hydrolase-1" evidence="2">
    <location>
        <begin position="39"/>
        <end position="277"/>
    </location>
</feature>
<dbReference type="RefSeq" id="WP_106160860.1">
    <property type="nucleotide sequence ID" value="NZ_PVTT01000002.1"/>
</dbReference>
<evidence type="ECO:0000313" key="4">
    <source>
        <dbReference type="Proteomes" id="UP000238801"/>
    </source>
</evidence>
<dbReference type="SUPFAM" id="SSF53474">
    <property type="entry name" value="alpha/beta-Hydrolases"/>
    <property type="match status" value="1"/>
</dbReference>
<dbReference type="Gene3D" id="3.40.50.1820">
    <property type="entry name" value="alpha/beta hydrolase"/>
    <property type="match status" value="1"/>
</dbReference>
<organism evidence="3 4">
    <name type="scientific">Hasllibacter halocynthiae</name>
    <dbReference type="NCBI Taxonomy" id="595589"/>
    <lineage>
        <taxon>Bacteria</taxon>
        <taxon>Pseudomonadati</taxon>
        <taxon>Pseudomonadota</taxon>
        <taxon>Alphaproteobacteria</taxon>
        <taxon>Rhodobacterales</taxon>
        <taxon>Roseobacteraceae</taxon>
        <taxon>Hasllibacter</taxon>
    </lineage>
</organism>
<sequence>MSAPPGLPADWPNRRASREAQAAGHRFHLQDAGEGPAALLLHGAGGASHSWRWALPALSRTHRTLAPDLPGHGFTRTGPFARLGLVPMAGDLATLLAAEGAAPELIVGHSAGGALALQLALTLPVPPARLVLVNPALADFPGLAGLVFPLVAKGLAFNPLTAPIVARMATPGAARRVIEGTGSVIPADQLRHYGRLFANRAHVSGTLRMMASWSLAPLRRRLGEVACEVTILAGANDLAVPPSVASDLAGSLPRAEARLLPGLGHLLHEEDPEALARHLP</sequence>
<comment type="caution">
    <text evidence="3">The sequence shown here is derived from an EMBL/GenBank/DDBJ whole genome shotgun (WGS) entry which is preliminary data.</text>
</comment>
<dbReference type="PRINTS" id="PR00111">
    <property type="entry name" value="ABHYDROLASE"/>
</dbReference>